<dbReference type="Gene3D" id="2.130.10.80">
    <property type="entry name" value="Galactose oxidase/kelch, beta-propeller"/>
    <property type="match status" value="2"/>
</dbReference>
<organism evidence="6 7">
    <name type="scientific">Psilocybe cyanescens</name>
    <dbReference type="NCBI Taxonomy" id="93625"/>
    <lineage>
        <taxon>Eukaryota</taxon>
        <taxon>Fungi</taxon>
        <taxon>Dikarya</taxon>
        <taxon>Basidiomycota</taxon>
        <taxon>Agaricomycotina</taxon>
        <taxon>Agaricomycetes</taxon>
        <taxon>Agaricomycetidae</taxon>
        <taxon>Agaricales</taxon>
        <taxon>Agaricineae</taxon>
        <taxon>Strophariaceae</taxon>
        <taxon>Psilocybe</taxon>
    </lineage>
</organism>
<dbReference type="OrthoDB" id="2019572at2759"/>
<evidence type="ECO:0000259" key="5">
    <source>
        <dbReference type="Pfam" id="PF09118"/>
    </source>
</evidence>
<dbReference type="InterPro" id="IPR013783">
    <property type="entry name" value="Ig-like_fold"/>
</dbReference>
<dbReference type="STRING" id="93625.A0A409XEI8"/>
<dbReference type="EMBL" id="NHYD01001928">
    <property type="protein sequence ID" value="PPQ89180.1"/>
    <property type="molecule type" value="Genomic_DNA"/>
</dbReference>
<evidence type="ECO:0000259" key="4">
    <source>
        <dbReference type="Pfam" id="PF07250"/>
    </source>
</evidence>
<dbReference type="Proteomes" id="UP000283269">
    <property type="component" value="Unassembled WGS sequence"/>
</dbReference>
<dbReference type="SUPFAM" id="SSF81296">
    <property type="entry name" value="E set domains"/>
    <property type="match status" value="1"/>
</dbReference>
<dbReference type="InParanoid" id="A0A409XEI8"/>
<feature type="compositionally biased region" description="Gly residues" evidence="2">
    <location>
        <begin position="482"/>
        <end position="495"/>
    </location>
</feature>
<feature type="transmembrane region" description="Helical" evidence="3">
    <location>
        <begin position="516"/>
        <end position="539"/>
    </location>
</feature>
<dbReference type="CDD" id="cd02851">
    <property type="entry name" value="E_set_GO_C"/>
    <property type="match status" value="1"/>
</dbReference>
<dbReference type="AlphaFoldDB" id="A0A409XEI8"/>
<proteinExistence type="predicted"/>
<dbReference type="SUPFAM" id="SSF50965">
    <property type="entry name" value="Galactose oxidase, central domain"/>
    <property type="match status" value="1"/>
</dbReference>
<reference evidence="6 7" key="1">
    <citation type="journal article" date="2018" name="Evol. Lett.">
        <title>Horizontal gene cluster transfer increased hallucinogenic mushroom diversity.</title>
        <authorList>
            <person name="Reynolds H.T."/>
            <person name="Vijayakumar V."/>
            <person name="Gluck-Thaler E."/>
            <person name="Korotkin H.B."/>
            <person name="Matheny P.B."/>
            <person name="Slot J.C."/>
        </authorList>
    </citation>
    <scope>NUCLEOTIDE SEQUENCE [LARGE SCALE GENOMIC DNA]</scope>
    <source>
        <strain evidence="6 7">2631</strain>
    </source>
</reference>
<dbReference type="InterPro" id="IPR009880">
    <property type="entry name" value="Glyoxal_oxidase_N"/>
</dbReference>
<feature type="domain" description="Galactose oxidase-like Early set" evidence="5">
    <location>
        <begin position="360"/>
        <end position="455"/>
    </location>
</feature>
<comment type="caution">
    <text evidence="6">The sequence shown here is derived from an EMBL/GenBank/DDBJ whole genome shotgun (WGS) entry which is preliminary data.</text>
</comment>
<accession>A0A409XEI8</accession>
<dbReference type="Pfam" id="PF09118">
    <property type="entry name" value="GO-like_E_set"/>
    <property type="match status" value="1"/>
</dbReference>
<evidence type="ECO:0000313" key="7">
    <source>
        <dbReference type="Proteomes" id="UP000283269"/>
    </source>
</evidence>
<protein>
    <submittedName>
        <fullName evidence="6">Uncharacterized protein</fullName>
    </submittedName>
</protein>
<feature type="domain" description="Glyoxal oxidase N-terminal" evidence="4">
    <location>
        <begin position="96"/>
        <end position="344"/>
    </location>
</feature>
<evidence type="ECO:0000256" key="3">
    <source>
        <dbReference type="SAM" id="Phobius"/>
    </source>
</evidence>
<keyword evidence="3" id="KW-0812">Transmembrane</keyword>
<keyword evidence="7" id="KW-1185">Reference proteome</keyword>
<keyword evidence="3" id="KW-0472">Membrane</keyword>
<gene>
    <name evidence="6" type="ORF">CVT25_001118</name>
</gene>
<dbReference type="InterPro" id="IPR014756">
    <property type="entry name" value="Ig_E-set"/>
</dbReference>
<dbReference type="PANTHER" id="PTHR32208:SF21">
    <property type="entry name" value="LOW QUALITY PROTEIN: ALDEHYDE OXIDASE GLOX-LIKE"/>
    <property type="match status" value="1"/>
</dbReference>
<sequence length="691" mass="72608">MLLGTEEGVYIVDKTEGNAAQVKGHPAWGSRWDIATHEATVMDIKSNSFCSSGMHLPNGSFVTFGGTDGITVGGKVENQLNPDGTSFWDSVYQDYPAKAKDAEVVNFLIKTSGLNSYAHTLLMPSGRMLVQANHSTMLWDHNLNQEFPLPDMPKGVIRVYPASGAVAMLPLTPENNYTPTLLFCGGSDMPDDNWGDYGGPNVDTWNFPASDDCQRLTPEPADKSAVAYEQDDDMLDPRTMGQLINLPDGTLLMVNGGRVCANNTLGPQMPFGPLLASGPVLTPAIYSPAALHGSRWSIKGLAASTILRMYHSSAILLPDASVLITGSNPNTDVNLDVMFKTDTSARWRALHRWACRRRWGTAFDVTRPATSYTGAANVAVDKTTVVLVRGGVTTHGMNMGQWHMQLRNTYTVNSDGAITLHVAQLPPNANLFQPGPTLLFVVVDGAPSNAMWVTVGSGKIEPQATAEASVLPPSVRLDSVTGSGGGTGAGAGGNANGNSTGAADGKEDGEKSNLPVIIGCIVGGVVVVGVLGALIAVCMKRRNRSAARMPPSKEYGAGMGGPGAGAGAALGGKPVVSGWATSHDGDSSVFVPLAKGGSGGGGQYHDDNTWDARTGSMSINAPYKDEGASGRGTSSFGSRSQVFGNEAYDPYSGQPPVGHAGSAMGEYATSTTQLNQYQYQQQQQQQQGGYR</sequence>
<evidence type="ECO:0000256" key="2">
    <source>
        <dbReference type="SAM" id="MobiDB-lite"/>
    </source>
</evidence>
<name>A0A409XEI8_PSICY</name>
<dbReference type="Pfam" id="PF07250">
    <property type="entry name" value="Glyoxal_oxid_N"/>
    <property type="match status" value="1"/>
</dbReference>
<keyword evidence="3" id="KW-1133">Transmembrane helix</keyword>
<keyword evidence="1" id="KW-0732">Signal</keyword>
<dbReference type="InterPro" id="IPR015202">
    <property type="entry name" value="GO-like_E_set"/>
</dbReference>
<dbReference type="InterPro" id="IPR011043">
    <property type="entry name" value="Gal_Oxase/kelch_b-propeller"/>
</dbReference>
<evidence type="ECO:0000256" key="1">
    <source>
        <dbReference type="ARBA" id="ARBA00022729"/>
    </source>
</evidence>
<evidence type="ECO:0000313" key="6">
    <source>
        <dbReference type="EMBL" id="PPQ89180.1"/>
    </source>
</evidence>
<feature type="region of interest" description="Disordered" evidence="2">
    <location>
        <begin position="466"/>
        <end position="509"/>
    </location>
</feature>
<dbReference type="PANTHER" id="PTHR32208">
    <property type="entry name" value="SECRETED PROTEIN-RELATED"/>
    <property type="match status" value="1"/>
</dbReference>
<dbReference type="Gene3D" id="2.60.40.10">
    <property type="entry name" value="Immunoglobulins"/>
    <property type="match status" value="1"/>
</dbReference>
<dbReference type="InterPro" id="IPR037293">
    <property type="entry name" value="Gal_Oxidase_central_sf"/>
</dbReference>
<feature type="region of interest" description="Disordered" evidence="2">
    <location>
        <begin position="645"/>
        <end position="666"/>
    </location>
</feature>